<keyword evidence="7" id="KW-0547">Nucleotide-binding</keyword>
<comment type="similarity">
    <text evidence="2">Belongs to the thymidylate kinase family.</text>
</comment>
<keyword evidence="12" id="KW-1185">Reference proteome</keyword>
<dbReference type="GO" id="GO:0004550">
    <property type="term" value="F:nucleoside diphosphate kinase activity"/>
    <property type="evidence" value="ECO:0007669"/>
    <property type="project" value="TreeGrafter"/>
</dbReference>
<organism evidence="11 12">
    <name type="scientific">Megalurothrips usitatus</name>
    <name type="common">bean blossom thrips</name>
    <dbReference type="NCBI Taxonomy" id="439358"/>
    <lineage>
        <taxon>Eukaryota</taxon>
        <taxon>Metazoa</taxon>
        <taxon>Ecdysozoa</taxon>
        <taxon>Arthropoda</taxon>
        <taxon>Hexapoda</taxon>
        <taxon>Insecta</taxon>
        <taxon>Pterygota</taxon>
        <taxon>Neoptera</taxon>
        <taxon>Paraneoptera</taxon>
        <taxon>Thysanoptera</taxon>
        <taxon>Terebrantia</taxon>
        <taxon>Thripoidea</taxon>
        <taxon>Thripidae</taxon>
        <taxon>Megalurothrips</taxon>
    </lineage>
</organism>
<dbReference type="NCBIfam" id="TIGR00041">
    <property type="entry name" value="DTMP_kinase"/>
    <property type="match status" value="1"/>
</dbReference>
<dbReference type="InterPro" id="IPR018094">
    <property type="entry name" value="Thymidylate_kinase"/>
</dbReference>
<evidence type="ECO:0000313" key="11">
    <source>
        <dbReference type="EMBL" id="KAJ1528846.1"/>
    </source>
</evidence>
<name>A0AAV7XXS6_9NEOP</name>
<dbReference type="EC" id="2.7.4.9" evidence="3"/>
<dbReference type="HAMAP" id="MF_00165">
    <property type="entry name" value="Thymidylate_kinase"/>
    <property type="match status" value="1"/>
</dbReference>
<proteinExistence type="inferred from homology"/>
<dbReference type="CDD" id="cd01672">
    <property type="entry name" value="TMPK"/>
    <property type="match status" value="1"/>
</dbReference>
<dbReference type="Pfam" id="PF02223">
    <property type="entry name" value="Thymidylate_kin"/>
    <property type="match status" value="1"/>
</dbReference>
<dbReference type="GO" id="GO:0005739">
    <property type="term" value="C:mitochondrion"/>
    <property type="evidence" value="ECO:0007669"/>
    <property type="project" value="TreeGrafter"/>
</dbReference>
<evidence type="ECO:0000256" key="6">
    <source>
        <dbReference type="ARBA" id="ARBA00022727"/>
    </source>
</evidence>
<dbReference type="PANTHER" id="PTHR10344:SF1">
    <property type="entry name" value="THYMIDYLATE KINASE"/>
    <property type="match status" value="1"/>
</dbReference>
<dbReference type="GO" id="GO:0005524">
    <property type="term" value="F:ATP binding"/>
    <property type="evidence" value="ECO:0007669"/>
    <property type="project" value="UniProtKB-KW"/>
</dbReference>
<dbReference type="InterPro" id="IPR039430">
    <property type="entry name" value="Thymidylate_kin-like_dom"/>
</dbReference>
<evidence type="ECO:0000256" key="8">
    <source>
        <dbReference type="ARBA" id="ARBA00022777"/>
    </source>
</evidence>
<dbReference type="GO" id="GO:0006235">
    <property type="term" value="P:dTTP biosynthetic process"/>
    <property type="evidence" value="ECO:0007669"/>
    <property type="project" value="TreeGrafter"/>
</dbReference>
<dbReference type="GO" id="GO:0006227">
    <property type="term" value="P:dUDP biosynthetic process"/>
    <property type="evidence" value="ECO:0007669"/>
    <property type="project" value="TreeGrafter"/>
</dbReference>
<dbReference type="PANTHER" id="PTHR10344">
    <property type="entry name" value="THYMIDYLATE KINASE"/>
    <property type="match status" value="1"/>
</dbReference>
<dbReference type="Proteomes" id="UP001075354">
    <property type="component" value="Chromosome 4"/>
</dbReference>
<gene>
    <name evidence="11" type="ORF">ONE63_007218</name>
</gene>
<evidence type="ECO:0000256" key="7">
    <source>
        <dbReference type="ARBA" id="ARBA00022741"/>
    </source>
</evidence>
<reference evidence="11" key="1">
    <citation type="submission" date="2022-12" db="EMBL/GenBank/DDBJ databases">
        <title>Chromosome-level genome assembly of the bean flower thrips Megalurothrips usitatus.</title>
        <authorList>
            <person name="Ma L."/>
            <person name="Liu Q."/>
            <person name="Li H."/>
            <person name="Cai W."/>
        </authorList>
    </citation>
    <scope>NUCLEOTIDE SEQUENCE</scope>
    <source>
        <strain evidence="11">Cailab_2022a</strain>
    </source>
</reference>
<evidence type="ECO:0000256" key="1">
    <source>
        <dbReference type="ARBA" id="ARBA00004992"/>
    </source>
</evidence>
<keyword evidence="9" id="KW-0067">ATP-binding</keyword>
<evidence type="ECO:0000256" key="4">
    <source>
        <dbReference type="ARBA" id="ARBA00017144"/>
    </source>
</evidence>
<dbReference type="Gene3D" id="3.40.50.300">
    <property type="entry name" value="P-loop containing nucleotide triphosphate hydrolases"/>
    <property type="match status" value="1"/>
</dbReference>
<dbReference type="GO" id="GO:0004798">
    <property type="term" value="F:dTMP kinase activity"/>
    <property type="evidence" value="ECO:0007669"/>
    <property type="project" value="UniProtKB-EC"/>
</dbReference>
<comment type="caution">
    <text evidence="11">The sequence shown here is derived from an EMBL/GenBank/DDBJ whole genome shotgun (WGS) entry which is preliminary data.</text>
</comment>
<dbReference type="FunFam" id="3.40.50.300:FF:000679">
    <property type="entry name" value="Thymidylate kinase"/>
    <property type="match status" value="1"/>
</dbReference>
<dbReference type="GO" id="GO:0006233">
    <property type="term" value="P:dTDP biosynthetic process"/>
    <property type="evidence" value="ECO:0007669"/>
    <property type="project" value="InterPro"/>
</dbReference>
<dbReference type="AlphaFoldDB" id="A0AAV7XXS6"/>
<evidence type="ECO:0000256" key="2">
    <source>
        <dbReference type="ARBA" id="ARBA00009776"/>
    </source>
</evidence>
<accession>A0AAV7XXS6</accession>
<evidence type="ECO:0000259" key="10">
    <source>
        <dbReference type="Pfam" id="PF02223"/>
    </source>
</evidence>
<dbReference type="EMBL" id="JAPTSV010000004">
    <property type="protein sequence ID" value="KAJ1528846.1"/>
    <property type="molecule type" value="Genomic_DNA"/>
</dbReference>
<dbReference type="GO" id="GO:0005829">
    <property type="term" value="C:cytosol"/>
    <property type="evidence" value="ECO:0007669"/>
    <property type="project" value="TreeGrafter"/>
</dbReference>
<dbReference type="SUPFAM" id="SSF52540">
    <property type="entry name" value="P-loop containing nucleoside triphosphate hydrolases"/>
    <property type="match status" value="1"/>
</dbReference>
<protein>
    <recommendedName>
        <fullName evidence="4">Thymidylate kinase</fullName>
        <ecNumber evidence="3">2.7.4.9</ecNumber>
    </recommendedName>
</protein>
<dbReference type="InterPro" id="IPR027417">
    <property type="entry name" value="P-loop_NTPase"/>
</dbReference>
<sequence length="235" mass="26911">MAQRGAFIVFEGCDRAGKTTQCKKLVDALNRKNVPTEFMNFPDRSTAIGQIINDYLQKKIHLPDKAVHLLFSANRWELEPKLREKLESGISLVVDRYSYSGVAFSAAKKGMDLQWCWNPEIGLLEPDAVFLLNLSEEAAAMRGGFGQERYENLDFQKQVKENFMAMKSSSWKLIDADKSLEDLHLEIMELFNKVYTTSHGTPFKRFASISRNNYFSLSKEKNIVNEKENAPIDKQ</sequence>
<keyword evidence="8" id="KW-0418">Kinase</keyword>
<comment type="pathway">
    <text evidence="1">Pyrimidine metabolism; dTTP biosynthesis.</text>
</comment>
<evidence type="ECO:0000313" key="12">
    <source>
        <dbReference type="Proteomes" id="UP001075354"/>
    </source>
</evidence>
<dbReference type="GO" id="GO:0005634">
    <property type="term" value="C:nucleus"/>
    <property type="evidence" value="ECO:0007669"/>
    <property type="project" value="TreeGrafter"/>
</dbReference>
<evidence type="ECO:0000256" key="3">
    <source>
        <dbReference type="ARBA" id="ARBA00012980"/>
    </source>
</evidence>
<dbReference type="PROSITE" id="PS01331">
    <property type="entry name" value="THYMIDYLATE_KINASE"/>
    <property type="match status" value="1"/>
</dbReference>
<keyword evidence="5" id="KW-0808">Transferase</keyword>
<evidence type="ECO:0000256" key="5">
    <source>
        <dbReference type="ARBA" id="ARBA00022679"/>
    </source>
</evidence>
<evidence type="ECO:0000256" key="9">
    <source>
        <dbReference type="ARBA" id="ARBA00022840"/>
    </source>
</evidence>
<feature type="domain" description="Thymidylate kinase-like" evidence="10">
    <location>
        <begin position="10"/>
        <end position="187"/>
    </location>
</feature>
<dbReference type="InterPro" id="IPR018095">
    <property type="entry name" value="Thymidylate_kin_CS"/>
</dbReference>
<keyword evidence="6" id="KW-0545">Nucleotide biosynthesis</keyword>